<feature type="domain" description="FAR1" evidence="2">
    <location>
        <begin position="22"/>
        <end position="105"/>
    </location>
</feature>
<dbReference type="InterPro" id="IPR004330">
    <property type="entry name" value="FAR1_DNA_bnd_dom"/>
</dbReference>
<proteinExistence type="predicted"/>
<feature type="region of interest" description="Disordered" evidence="1">
    <location>
        <begin position="56"/>
        <end position="75"/>
    </location>
</feature>
<reference evidence="3" key="1">
    <citation type="submission" date="2020-12" db="EMBL/GenBank/DDBJ databases">
        <title>WGS assembly of Carya illinoinensis cv. Pawnee.</title>
        <authorList>
            <person name="Platts A."/>
            <person name="Shu S."/>
            <person name="Wright S."/>
            <person name="Barry K."/>
            <person name="Edger P."/>
            <person name="Pires J.C."/>
            <person name="Schmutz J."/>
        </authorList>
    </citation>
    <scope>NUCLEOTIDE SEQUENCE</scope>
    <source>
        <tissue evidence="3">Leaf</tissue>
    </source>
</reference>
<comment type="caution">
    <text evidence="3">The sequence shown here is derived from an EMBL/GenBank/DDBJ whole genome shotgun (WGS) entry which is preliminary data.</text>
</comment>
<accession>A0A8T1PK78</accession>
<keyword evidence="4" id="KW-1185">Reference proteome</keyword>
<dbReference type="PANTHER" id="PTHR46328">
    <property type="entry name" value="FAR-RED IMPAIRED RESPONSIVE (FAR1) FAMILY PROTEIN-RELATED"/>
    <property type="match status" value="1"/>
</dbReference>
<dbReference type="AlphaFoldDB" id="A0A8T1PK78"/>
<dbReference type="EMBL" id="CM031817">
    <property type="protein sequence ID" value="KAG6642418.1"/>
    <property type="molecule type" value="Genomic_DNA"/>
</dbReference>
<evidence type="ECO:0000259" key="2">
    <source>
        <dbReference type="Pfam" id="PF03101"/>
    </source>
</evidence>
<dbReference type="Pfam" id="PF03101">
    <property type="entry name" value="FAR1"/>
    <property type="match status" value="1"/>
</dbReference>
<protein>
    <recommendedName>
        <fullName evidence="2">FAR1 domain-containing protein</fullName>
    </recommendedName>
</protein>
<evidence type="ECO:0000256" key="1">
    <source>
        <dbReference type="SAM" id="MobiDB-lite"/>
    </source>
</evidence>
<feature type="compositionally biased region" description="Polar residues" evidence="1">
    <location>
        <begin position="60"/>
        <end position="73"/>
    </location>
</feature>
<dbReference type="Proteomes" id="UP000811609">
    <property type="component" value="Chromosome 9"/>
</dbReference>
<gene>
    <name evidence="3" type="ORF">CIPAW_09G139500</name>
</gene>
<organism evidence="3 4">
    <name type="scientific">Carya illinoinensis</name>
    <name type="common">Pecan</name>
    <dbReference type="NCBI Taxonomy" id="32201"/>
    <lineage>
        <taxon>Eukaryota</taxon>
        <taxon>Viridiplantae</taxon>
        <taxon>Streptophyta</taxon>
        <taxon>Embryophyta</taxon>
        <taxon>Tracheophyta</taxon>
        <taxon>Spermatophyta</taxon>
        <taxon>Magnoliopsida</taxon>
        <taxon>eudicotyledons</taxon>
        <taxon>Gunneridae</taxon>
        <taxon>Pentapetalae</taxon>
        <taxon>rosids</taxon>
        <taxon>fabids</taxon>
        <taxon>Fagales</taxon>
        <taxon>Juglandaceae</taxon>
        <taxon>Carya</taxon>
    </lineage>
</organism>
<dbReference type="PANTHER" id="PTHR46328:SF35">
    <property type="entry name" value="PROTEIN FAR1-RELATED SEQUENCE 5-LIKE"/>
    <property type="match status" value="1"/>
</dbReference>
<evidence type="ECO:0000313" key="4">
    <source>
        <dbReference type="Proteomes" id="UP000811609"/>
    </source>
</evidence>
<evidence type="ECO:0000313" key="3">
    <source>
        <dbReference type="EMBL" id="KAG6642418.1"/>
    </source>
</evidence>
<name>A0A8T1PK78_CARIL</name>
<sequence>MKAVDEPKSGMTFKDEATLSAYYKRYAKQEGFGVRIQRTKRESNGAMKYITLGCSRGGKHSSSSNNVSKPRPTTKTECKTKINAPLHNGEWCLTSVELNHNYGLNPLVSRYFRCHRNIDLLAKWKIELNDRARIRMNKNYYSFVVKAGGFDNLQLKKKL</sequence>